<name>A0AA37WXH3_9GAMM</name>
<dbReference type="PANTHER" id="PTHR42208">
    <property type="entry name" value="HEAVY METAL TRANSPORTER-RELATED"/>
    <property type="match status" value="1"/>
</dbReference>
<feature type="transmembrane region" description="Helical" evidence="1">
    <location>
        <begin position="7"/>
        <end position="35"/>
    </location>
</feature>
<dbReference type="PANTHER" id="PTHR42208:SF1">
    <property type="entry name" value="HEAVY METAL TRANSPORTER"/>
    <property type="match status" value="1"/>
</dbReference>
<feature type="domain" description="Urease accessory protein UreH-like transmembrane" evidence="2">
    <location>
        <begin position="8"/>
        <end position="213"/>
    </location>
</feature>
<evidence type="ECO:0000256" key="1">
    <source>
        <dbReference type="SAM" id="Phobius"/>
    </source>
</evidence>
<sequence length="226" mass="24366">MTELTPYAAFVVGLLGAGHCFGMCGGLMAAMSMAIKGATPAQRFQLLVGYNLGRIVSYALIGALIAAFTLTLAKVTQLNAHLVWLRVLAALLMMLTALYIAGINQWLMAIERLGQGVWRSIQPLAQRLLSVENPFQAFLAGMVWGWLPCGLVYSMLTWSLASADVQQGALLMAAFGVGTLPALLAIGVSAERLKAWVQNTKVRRLSALLLFAYATHTLVVALQQMR</sequence>
<accession>A0AA37WXH3</accession>
<reference evidence="3 4" key="1">
    <citation type="journal article" date="2014" name="Int. J. Syst. Evol. Microbiol.">
        <title>Complete genome sequence of Corynebacterium casei LMG S-19264T (=DSM 44701T), isolated from a smear-ripened cheese.</title>
        <authorList>
            <consortium name="US DOE Joint Genome Institute (JGI-PGF)"/>
            <person name="Walter F."/>
            <person name="Albersmeier A."/>
            <person name="Kalinowski J."/>
            <person name="Ruckert C."/>
        </authorList>
    </citation>
    <scope>NUCLEOTIDE SEQUENCE [LARGE SCALE GENOMIC DNA]</scope>
    <source>
        <strain evidence="3 4">NBRC 112785</strain>
    </source>
</reference>
<dbReference type="RefSeq" id="WP_095499043.1">
    <property type="nucleotide sequence ID" value="NZ_BSPO01000003.1"/>
</dbReference>
<keyword evidence="4" id="KW-1185">Reference proteome</keyword>
<feature type="transmembrane region" description="Helical" evidence="1">
    <location>
        <begin position="135"/>
        <end position="156"/>
    </location>
</feature>
<organism evidence="3 4">
    <name type="scientific">Paraferrimonas haliotis</name>
    <dbReference type="NCBI Taxonomy" id="2013866"/>
    <lineage>
        <taxon>Bacteria</taxon>
        <taxon>Pseudomonadati</taxon>
        <taxon>Pseudomonadota</taxon>
        <taxon>Gammaproteobacteria</taxon>
        <taxon>Alteromonadales</taxon>
        <taxon>Ferrimonadaceae</taxon>
        <taxon>Paraferrimonas</taxon>
    </lineage>
</organism>
<dbReference type="EMBL" id="BSPO01000003">
    <property type="protein sequence ID" value="GLS84573.1"/>
    <property type="molecule type" value="Genomic_DNA"/>
</dbReference>
<protein>
    <submittedName>
        <fullName evidence="3">Cytochrome biogenesis protein</fullName>
    </submittedName>
</protein>
<feature type="transmembrane region" description="Helical" evidence="1">
    <location>
        <begin position="168"/>
        <end position="190"/>
    </location>
</feature>
<evidence type="ECO:0000313" key="4">
    <source>
        <dbReference type="Proteomes" id="UP001157439"/>
    </source>
</evidence>
<keyword evidence="1" id="KW-0472">Membrane</keyword>
<dbReference type="InterPro" id="IPR039447">
    <property type="entry name" value="UreH-like_TM_dom"/>
</dbReference>
<evidence type="ECO:0000313" key="3">
    <source>
        <dbReference type="EMBL" id="GLS84573.1"/>
    </source>
</evidence>
<feature type="transmembrane region" description="Helical" evidence="1">
    <location>
        <begin position="85"/>
        <end position="107"/>
    </location>
</feature>
<feature type="transmembrane region" description="Helical" evidence="1">
    <location>
        <begin position="202"/>
        <end position="222"/>
    </location>
</feature>
<comment type="caution">
    <text evidence="3">The sequence shown here is derived from an EMBL/GenBank/DDBJ whole genome shotgun (WGS) entry which is preliminary data.</text>
</comment>
<feature type="transmembrane region" description="Helical" evidence="1">
    <location>
        <begin position="55"/>
        <end position="73"/>
    </location>
</feature>
<dbReference type="Pfam" id="PF13386">
    <property type="entry name" value="DsbD_2"/>
    <property type="match status" value="1"/>
</dbReference>
<keyword evidence="1" id="KW-1133">Transmembrane helix</keyword>
<evidence type="ECO:0000259" key="2">
    <source>
        <dbReference type="Pfam" id="PF13386"/>
    </source>
</evidence>
<gene>
    <name evidence="3" type="ORF">GCM10007894_25500</name>
</gene>
<keyword evidence="1" id="KW-0812">Transmembrane</keyword>
<proteinExistence type="predicted"/>
<dbReference type="AlphaFoldDB" id="A0AA37WXH3"/>
<dbReference type="Proteomes" id="UP001157439">
    <property type="component" value="Unassembled WGS sequence"/>
</dbReference>